<feature type="compositionally biased region" description="Basic and acidic residues" evidence="1">
    <location>
        <begin position="54"/>
        <end position="88"/>
    </location>
</feature>
<comment type="caution">
    <text evidence="2">The sequence shown here is derived from an EMBL/GenBank/DDBJ whole genome shotgun (WGS) entry which is preliminary data.</text>
</comment>
<proteinExistence type="predicted"/>
<feature type="compositionally biased region" description="Polar residues" evidence="1">
    <location>
        <begin position="141"/>
        <end position="156"/>
    </location>
</feature>
<keyword evidence="3" id="KW-1185">Reference proteome</keyword>
<dbReference type="Proteomes" id="UP001281761">
    <property type="component" value="Unassembled WGS sequence"/>
</dbReference>
<organism evidence="2 3">
    <name type="scientific">Blattamonas nauphoetae</name>
    <dbReference type="NCBI Taxonomy" id="2049346"/>
    <lineage>
        <taxon>Eukaryota</taxon>
        <taxon>Metamonada</taxon>
        <taxon>Preaxostyla</taxon>
        <taxon>Oxymonadida</taxon>
        <taxon>Blattamonas</taxon>
    </lineage>
</organism>
<dbReference type="EMBL" id="JARBJD010000103">
    <property type="protein sequence ID" value="KAK2952483.1"/>
    <property type="molecule type" value="Genomic_DNA"/>
</dbReference>
<reference evidence="2 3" key="1">
    <citation type="journal article" date="2022" name="bioRxiv">
        <title>Genomics of Preaxostyla Flagellates Illuminates Evolutionary Transitions and the Path Towards Mitochondrial Loss.</title>
        <authorList>
            <person name="Novak L.V.F."/>
            <person name="Treitli S.C."/>
            <person name="Pyrih J."/>
            <person name="Halakuc P."/>
            <person name="Pipaliya S.V."/>
            <person name="Vacek V."/>
            <person name="Brzon O."/>
            <person name="Soukal P."/>
            <person name="Eme L."/>
            <person name="Dacks J.B."/>
            <person name="Karnkowska A."/>
            <person name="Elias M."/>
            <person name="Hampl V."/>
        </authorList>
    </citation>
    <scope>NUCLEOTIDE SEQUENCE [LARGE SCALE GENOMIC DNA]</scope>
    <source>
        <strain evidence="2">NAU3</strain>
        <tissue evidence="2">Gut</tissue>
    </source>
</reference>
<accession>A0ABQ9XJ73</accession>
<protein>
    <submittedName>
        <fullName evidence="2">Uncharacterized protein</fullName>
    </submittedName>
</protein>
<evidence type="ECO:0000256" key="1">
    <source>
        <dbReference type="SAM" id="MobiDB-lite"/>
    </source>
</evidence>
<name>A0ABQ9XJ73_9EUKA</name>
<feature type="compositionally biased region" description="Polar residues" evidence="1">
    <location>
        <begin position="1"/>
        <end position="19"/>
    </location>
</feature>
<feature type="compositionally biased region" description="Basic and acidic residues" evidence="1">
    <location>
        <begin position="27"/>
        <end position="45"/>
    </location>
</feature>
<gene>
    <name evidence="2" type="ORF">BLNAU_12589</name>
</gene>
<feature type="region of interest" description="Disordered" evidence="1">
    <location>
        <begin position="1"/>
        <end position="156"/>
    </location>
</feature>
<feature type="compositionally biased region" description="Basic and acidic residues" evidence="1">
    <location>
        <begin position="107"/>
        <end position="137"/>
    </location>
</feature>
<evidence type="ECO:0000313" key="3">
    <source>
        <dbReference type="Proteomes" id="UP001281761"/>
    </source>
</evidence>
<sequence length="156" mass="18554">MTHKLSTSSPFYNQASQHSPGADDAELERYAQRRETRAQKQEEYRKYHHGTPSEQREAKQKIYNELKESKDQYEQRKRQNIAEKRTPFHEVQPFEKNVQRQAAIAQQRKETAQQLREDNRRLAEERAARKQAEKMADAKYVQSSEQFMSSFGKSLY</sequence>
<evidence type="ECO:0000313" key="2">
    <source>
        <dbReference type="EMBL" id="KAK2952483.1"/>
    </source>
</evidence>